<dbReference type="Gene3D" id="3.30.420.10">
    <property type="entry name" value="Ribonuclease H-like superfamily/Ribonuclease H"/>
    <property type="match status" value="1"/>
</dbReference>
<proteinExistence type="predicted"/>
<evidence type="ECO:0000313" key="1">
    <source>
        <dbReference type="EMBL" id="GFY09331.1"/>
    </source>
</evidence>
<gene>
    <name evidence="1" type="primary">X975_25151</name>
    <name evidence="1" type="ORF">TNCV_1941411</name>
</gene>
<dbReference type="AlphaFoldDB" id="A0A8X6SBS2"/>
<evidence type="ECO:0000313" key="2">
    <source>
        <dbReference type="Proteomes" id="UP000887159"/>
    </source>
</evidence>
<organism evidence="1 2">
    <name type="scientific">Trichonephila clavipes</name>
    <name type="common">Golden silk orbweaver</name>
    <name type="synonym">Nephila clavipes</name>
    <dbReference type="NCBI Taxonomy" id="2585209"/>
    <lineage>
        <taxon>Eukaryota</taxon>
        <taxon>Metazoa</taxon>
        <taxon>Ecdysozoa</taxon>
        <taxon>Arthropoda</taxon>
        <taxon>Chelicerata</taxon>
        <taxon>Arachnida</taxon>
        <taxon>Araneae</taxon>
        <taxon>Araneomorphae</taxon>
        <taxon>Entelegynae</taxon>
        <taxon>Araneoidea</taxon>
        <taxon>Nephilidae</taxon>
        <taxon>Trichonephila</taxon>
    </lineage>
</organism>
<dbReference type="GO" id="GO:0003676">
    <property type="term" value="F:nucleic acid binding"/>
    <property type="evidence" value="ECO:0007669"/>
    <property type="project" value="InterPro"/>
</dbReference>
<reference evidence="1" key="1">
    <citation type="submission" date="2020-08" db="EMBL/GenBank/DDBJ databases">
        <title>Multicomponent nature underlies the extraordinary mechanical properties of spider dragline silk.</title>
        <authorList>
            <person name="Kono N."/>
            <person name="Nakamura H."/>
            <person name="Mori M."/>
            <person name="Yoshida Y."/>
            <person name="Ohtoshi R."/>
            <person name="Malay A.D."/>
            <person name="Moran D.A.P."/>
            <person name="Tomita M."/>
            <person name="Numata K."/>
            <person name="Arakawa K."/>
        </authorList>
    </citation>
    <scope>NUCLEOTIDE SEQUENCE</scope>
</reference>
<accession>A0A8X6SBS2</accession>
<sequence length="119" mass="13323">MSAPYDQHQIRMVVNDHTASSRQLAALLSKATGVLMATSSIRQHLWDHDGRIRVERCLLECVIKRHSGLTFGVMVWGAISYHGRSSLLRIEGNLNSNRYVREVLQPEVVPFLQSILGAG</sequence>
<name>A0A8X6SBS2_TRICX</name>
<keyword evidence="2" id="KW-1185">Reference proteome</keyword>
<protein>
    <submittedName>
        <fullName evidence="1">Transposable element Tc1 transposase</fullName>
    </submittedName>
</protein>
<dbReference type="Proteomes" id="UP000887159">
    <property type="component" value="Unassembled WGS sequence"/>
</dbReference>
<comment type="caution">
    <text evidence="1">The sequence shown here is derived from an EMBL/GenBank/DDBJ whole genome shotgun (WGS) entry which is preliminary data.</text>
</comment>
<dbReference type="EMBL" id="BMAU01021289">
    <property type="protein sequence ID" value="GFY09331.1"/>
    <property type="molecule type" value="Genomic_DNA"/>
</dbReference>
<dbReference type="InterPro" id="IPR036397">
    <property type="entry name" value="RNaseH_sf"/>
</dbReference>